<evidence type="ECO:0008006" key="3">
    <source>
        <dbReference type="Google" id="ProtNLM"/>
    </source>
</evidence>
<comment type="caution">
    <text evidence="1">The sequence shown here is derived from an EMBL/GenBank/DDBJ whole genome shotgun (WGS) entry which is preliminary data.</text>
</comment>
<protein>
    <recommendedName>
        <fullName evidence="3">F-box domain-containing protein</fullName>
    </recommendedName>
</protein>
<dbReference type="Proteomes" id="UP001219525">
    <property type="component" value="Unassembled WGS sequence"/>
</dbReference>
<proteinExistence type="predicted"/>
<reference evidence="1" key="1">
    <citation type="submission" date="2023-03" db="EMBL/GenBank/DDBJ databases">
        <title>Massive genome expansion in bonnet fungi (Mycena s.s.) driven by repeated elements and novel gene families across ecological guilds.</title>
        <authorList>
            <consortium name="Lawrence Berkeley National Laboratory"/>
            <person name="Harder C.B."/>
            <person name="Miyauchi S."/>
            <person name="Viragh M."/>
            <person name="Kuo A."/>
            <person name="Thoen E."/>
            <person name="Andreopoulos B."/>
            <person name="Lu D."/>
            <person name="Skrede I."/>
            <person name="Drula E."/>
            <person name="Henrissat B."/>
            <person name="Morin E."/>
            <person name="Kohler A."/>
            <person name="Barry K."/>
            <person name="LaButti K."/>
            <person name="Morin E."/>
            <person name="Salamov A."/>
            <person name="Lipzen A."/>
            <person name="Mereny Z."/>
            <person name="Hegedus B."/>
            <person name="Baldrian P."/>
            <person name="Stursova M."/>
            <person name="Weitz H."/>
            <person name="Taylor A."/>
            <person name="Grigoriev I.V."/>
            <person name="Nagy L.G."/>
            <person name="Martin F."/>
            <person name="Kauserud H."/>
        </authorList>
    </citation>
    <scope>NUCLEOTIDE SEQUENCE</scope>
    <source>
        <strain evidence="1">9144</strain>
    </source>
</reference>
<organism evidence="1 2">
    <name type="scientific">Mycena pura</name>
    <dbReference type="NCBI Taxonomy" id="153505"/>
    <lineage>
        <taxon>Eukaryota</taxon>
        <taxon>Fungi</taxon>
        <taxon>Dikarya</taxon>
        <taxon>Basidiomycota</taxon>
        <taxon>Agaricomycotina</taxon>
        <taxon>Agaricomycetes</taxon>
        <taxon>Agaricomycetidae</taxon>
        <taxon>Agaricales</taxon>
        <taxon>Marasmiineae</taxon>
        <taxon>Mycenaceae</taxon>
        <taxon>Mycena</taxon>
    </lineage>
</organism>
<sequence length="390" mass="44028">MRRNVMKRIQRQAFSSLSLSMKRFPSELEDTVIDFCHADHATLASCGLVCRSWVPTSRYHLFSTVCLTQQNAPGLVDIVSSSPSVALSVREVELRFSDATLPRLVPVLMLLTRTGRLIALRLTMRDGVAREISSLYLPLAALPLVHLKWDFRSRFESLQQVIDTVCVCPQLQSLELGGSWLKRGDFAVLPRLPRTLHKLTLTCDLEYFLTWFLTLEEVIPAIDTLSLHHIVQREIPAIVTYLRRSGPTLKSLTVVFRDNGAPGRFAAEVDLTRNTSLREFALEGSAPGVLACLSTLLPQLHVCQVERITLTVRHGRYPEAKRIIDTYPWPTLDRVLGDPALCFLKRLRLVVVESLTRAEQRDVAAYILKQLPLTRGQGIVADTYYDLGHY</sequence>
<keyword evidence="2" id="KW-1185">Reference proteome</keyword>
<dbReference type="EMBL" id="JARJCW010000056">
    <property type="protein sequence ID" value="KAJ7202073.1"/>
    <property type="molecule type" value="Genomic_DNA"/>
</dbReference>
<evidence type="ECO:0000313" key="1">
    <source>
        <dbReference type="EMBL" id="KAJ7202073.1"/>
    </source>
</evidence>
<evidence type="ECO:0000313" key="2">
    <source>
        <dbReference type="Proteomes" id="UP001219525"/>
    </source>
</evidence>
<accession>A0AAD6V3X8</accession>
<dbReference type="AlphaFoldDB" id="A0AAD6V3X8"/>
<name>A0AAD6V3X8_9AGAR</name>
<gene>
    <name evidence="1" type="ORF">GGX14DRAFT_654708</name>
</gene>